<keyword evidence="4 6" id="KW-1133">Transmembrane helix</keyword>
<dbReference type="GO" id="GO:0015627">
    <property type="term" value="C:type II protein secretion system complex"/>
    <property type="evidence" value="ECO:0007669"/>
    <property type="project" value="InterPro"/>
</dbReference>
<dbReference type="OrthoDB" id="6119616at2"/>
<evidence type="ECO:0000313" key="9">
    <source>
        <dbReference type="Proteomes" id="UP000094291"/>
    </source>
</evidence>
<protein>
    <submittedName>
        <fullName evidence="8">Type II secretion system protein GspI</fullName>
    </submittedName>
</protein>
<dbReference type="NCBIfam" id="TIGR02532">
    <property type="entry name" value="IV_pilin_GFxxxE"/>
    <property type="match status" value="1"/>
</dbReference>
<evidence type="ECO:0000256" key="2">
    <source>
        <dbReference type="ARBA" id="ARBA00022481"/>
    </source>
</evidence>
<evidence type="ECO:0000313" key="8">
    <source>
        <dbReference type="EMBL" id="ODC04888.1"/>
    </source>
</evidence>
<feature type="domain" description="Type II secretion system protein GspI C-terminal" evidence="7">
    <location>
        <begin position="59"/>
        <end position="128"/>
    </location>
</feature>
<evidence type="ECO:0000256" key="5">
    <source>
        <dbReference type="ARBA" id="ARBA00023136"/>
    </source>
</evidence>
<dbReference type="Pfam" id="PF07963">
    <property type="entry name" value="N_methyl"/>
    <property type="match status" value="1"/>
</dbReference>
<evidence type="ECO:0000256" key="3">
    <source>
        <dbReference type="ARBA" id="ARBA00022692"/>
    </source>
</evidence>
<organism evidence="8 9">
    <name type="scientific">Terasakiispira papahanaumokuakeensis</name>
    <dbReference type="NCBI Taxonomy" id="197479"/>
    <lineage>
        <taxon>Bacteria</taxon>
        <taxon>Pseudomonadati</taxon>
        <taxon>Pseudomonadota</taxon>
        <taxon>Gammaproteobacteria</taxon>
        <taxon>Oceanospirillales</taxon>
        <taxon>Terasakiispira</taxon>
    </lineage>
</organism>
<keyword evidence="9" id="KW-1185">Reference proteome</keyword>
<dbReference type="EMBL" id="MDTQ01000001">
    <property type="protein sequence ID" value="ODC04888.1"/>
    <property type="molecule type" value="Genomic_DNA"/>
</dbReference>
<keyword evidence="3 6" id="KW-0812">Transmembrane</keyword>
<dbReference type="PROSITE" id="PS00409">
    <property type="entry name" value="PROKAR_NTER_METHYL"/>
    <property type="match status" value="1"/>
</dbReference>
<dbReference type="Gene3D" id="3.30.1300.30">
    <property type="entry name" value="GSPII I/J protein-like"/>
    <property type="match status" value="1"/>
</dbReference>
<gene>
    <name evidence="8" type="ORF">BFW38_16465</name>
</gene>
<reference evidence="8 9" key="1">
    <citation type="submission" date="2016-08" db="EMBL/GenBank/DDBJ databases">
        <authorList>
            <person name="Seilhamer J.J."/>
        </authorList>
    </citation>
    <scope>NUCLEOTIDE SEQUENCE [LARGE SCALE GENOMIC DNA]</scope>
    <source>
        <strain evidence="8 9">PH27A</strain>
    </source>
</reference>
<dbReference type="InterPro" id="IPR012902">
    <property type="entry name" value="N_methyl_site"/>
</dbReference>
<evidence type="ECO:0000259" key="7">
    <source>
        <dbReference type="Pfam" id="PF02501"/>
    </source>
</evidence>
<evidence type="ECO:0000256" key="1">
    <source>
        <dbReference type="ARBA" id="ARBA00004167"/>
    </source>
</evidence>
<evidence type="ECO:0000256" key="6">
    <source>
        <dbReference type="SAM" id="Phobius"/>
    </source>
</evidence>
<dbReference type="InterPro" id="IPR003413">
    <property type="entry name" value="T2SS_GspI_C"/>
</dbReference>
<sequence>MKTLWAPSSHAHQAGFTLLEVMLALLILALIATIVSQTLHQRTEIALTERQRLPLIQCARALETEFQLTHYWPSTGRHEGQKTGGQRVPCYWRLKVSNTPVKRLRRGKLTLFAEPERLNPVVSFTLFLAPAR</sequence>
<dbReference type="GO" id="GO:0016020">
    <property type="term" value="C:membrane"/>
    <property type="evidence" value="ECO:0007669"/>
    <property type="project" value="UniProtKB-SubCell"/>
</dbReference>
<dbReference type="GO" id="GO:0015628">
    <property type="term" value="P:protein secretion by the type II secretion system"/>
    <property type="evidence" value="ECO:0007669"/>
    <property type="project" value="InterPro"/>
</dbReference>
<dbReference type="Proteomes" id="UP000094291">
    <property type="component" value="Unassembled WGS sequence"/>
</dbReference>
<dbReference type="RefSeq" id="WP_068999872.1">
    <property type="nucleotide sequence ID" value="NZ_MDTQ01000001.1"/>
</dbReference>
<feature type="transmembrane region" description="Helical" evidence="6">
    <location>
        <begin position="14"/>
        <end position="35"/>
    </location>
</feature>
<name>A0A1E2VCZ1_9GAMM</name>
<keyword evidence="5 6" id="KW-0472">Membrane</keyword>
<dbReference type="InterPro" id="IPR002416">
    <property type="entry name" value="T2SS_protein-GspH"/>
</dbReference>
<dbReference type="AlphaFoldDB" id="A0A1E2VCZ1"/>
<dbReference type="PRINTS" id="PR00885">
    <property type="entry name" value="BCTERIALGSPH"/>
</dbReference>
<proteinExistence type="predicted"/>
<evidence type="ECO:0000256" key="4">
    <source>
        <dbReference type="ARBA" id="ARBA00022989"/>
    </source>
</evidence>
<dbReference type="Pfam" id="PF02501">
    <property type="entry name" value="T2SSI"/>
    <property type="match status" value="1"/>
</dbReference>
<comment type="subcellular location">
    <subcellularLocation>
        <location evidence="1">Membrane</location>
        <topology evidence="1">Single-pass membrane protein</topology>
    </subcellularLocation>
</comment>
<keyword evidence="2" id="KW-0488">Methylation</keyword>
<dbReference type="SUPFAM" id="SSF54523">
    <property type="entry name" value="Pili subunits"/>
    <property type="match status" value="1"/>
</dbReference>
<dbReference type="STRING" id="197479.BFW38_16465"/>
<comment type="caution">
    <text evidence="8">The sequence shown here is derived from an EMBL/GenBank/DDBJ whole genome shotgun (WGS) entry which is preliminary data.</text>
</comment>
<dbReference type="InterPro" id="IPR045584">
    <property type="entry name" value="Pilin-like"/>
</dbReference>
<accession>A0A1E2VCZ1</accession>